<reference evidence="1" key="1">
    <citation type="submission" date="2023-03" db="UniProtKB">
        <authorList>
            <consortium name="EnsemblPlants"/>
        </authorList>
    </citation>
    <scope>IDENTIFICATION</scope>
</reference>
<accession>A0A9I9EAR3</accession>
<name>A0A9I9EAR3_CUCME</name>
<protein>
    <submittedName>
        <fullName evidence="1">Uncharacterized protein</fullName>
    </submittedName>
</protein>
<dbReference type="EnsemblPlants" id="MELO3C031192.2.1">
    <property type="protein sequence ID" value="MELO3C031192.2.1"/>
    <property type="gene ID" value="MELO3C031192.2"/>
</dbReference>
<evidence type="ECO:0000313" key="1">
    <source>
        <dbReference type="EnsemblPlants" id="MELO3C031192.2.1"/>
    </source>
</evidence>
<dbReference type="AlphaFoldDB" id="A0A9I9EAR3"/>
<dbReference type="Gramene" id="MELO3C031192.2.1">
    <property type="protein sequence ID" value="MELO3C031192.2.1"/>
    <property type="gene ID" value="MELO3C031192.2"/>
</dbReference>
<proteinExistence type="predicted"/>
<sequence length="85" mass="10010">MIDEKEINEQGPSLSFHFMLIELNMPLFLETRKQVNSTDSFSNLEAKFLHSLTFKEFDKRLKLKFTFECLINKDTGSYVLINETD</sequence>
<organism evidence="1">
    <name type="scientific">Cucumis melo</name>
    <name type="common">Muskmelon</name>
    <dbReference type="NCBI Taxonomy" id="3656"/>
    <lineage>
        <taxon>Eukaryota</taxon>
        <taxon>Viridiplantae</taxon>
        <taxon>Streptophyta</taxon>
        <taxon>Embryophyta</taxon>
        <taxon>Tracheophyta</taxon>
        <taxon>Spermatophyta</taxon>
        <taxon>Magnoliopsida</taxon>
        <taxon>eudicotyledons</taxon>
        <taxon>Gunneridae</taxon>
        <taxon>Pentapetalae</taxon>
        <taxon>rosids</taxon>
        <taxon>fabids</taxon>
        <taxon>Cucurbitales</taxon>
        <taxon>Cucurbitaceae</taxon>
        <taxon>Benincaseae</taxon>
        <taxon>Cucumis</taxon>
    </lineage>
</organism>